<sequence length="250" mass="26700">MSPVLGEESSEQGVCAGQRASPGHGVISMHIVIMGCGRVGSALAQTLESQGHTIAVIDQDPTAFRRLGSAFGGRRVTGVGFDQDTLREAGIEEAGAFAAVSSGDNSNIIAARVAREMFGVENVAARIYDPRRAEVYQRLGIPTVATVRWTADQMLRRLLPSGAEPLWRDPSGGVQLAEVHTASSWVGHKISKLQDETGVRVAFLTRLGEAMLPTSQTVLQEGDLVHVMMRTDEVEKVEAAFAQGPEEAHA</sequence>
<evidence type="ECO:0000256" key="2">
    <source>
        <dbReference type="ARBA" id="ARBA00022538"/>
    </source>
</evidence>
<dbReference type="PROSITE" id="PS51202">
    <property type="entry name" value="RCK_C"/>
    <property type="match status" value="1"/>
</dbReference>
<dbReference type="EMBL" id="BMRP01000002">
    <property type="protein sequence ID" value="GGU47773.1"/>
    <property type="molecule type" value="Genomic_DNA"/>
</dbReference>
<dbReference type="InterPro" id="IPR006036">
    <property type="entry name" value="K_uptake_TrkA"/>
</dbReference>
<dbReference type="Pfam" id="PF02080">
    <property type="entry name" value="TrkA_C"/>
    <property type="match status" value="1"/>
</dbReference>
<evidence type="ECO:0000256" key="4">
    <source>
        <dbReference type="ARBA" id="ARBA00023027"/>
    </source>
</evidence>
<dbReference type="PANTHER" id="PTHR43833:SF8">
    <property type="entry name" value="TRK SYSTEM POTASSIUM UPTAKE PROTEIN TRKA"/>
    <property type="match status" value="1"/>
</dbReference>
<dbReference type="SUPFAM" id="SSF116726">
    <property type="entry name" value="TrkA C-terminal domain-like"/>
    <property type="match status" value="1"/>
</dbReference>
<keyword evidence="3" id="KW-0630">Potassium</keyword>
<dbReference type="InterPro" id="IPR036291">
    <property type="entry name" value="NAD(P)-bd_dom_sf"/>
</dbReference>
<accession>A0ABQ2USX9</accession>
<dbReference type="SUPFAM" id="SSF51735">
    <property type="entry name" value="NAD(P)-binding Rossmann-fold domains"/>
    <property type="match status" value="1"/>
</dbReference>
<keyword evidence="2" id="KW-0406">Ion transport</keyword>
<feature type="domain" description="RCK C-terminal" evidence="6">
    <location>
        <begin position="161"/>
        <end position="243"/>
    </location>
</feature>
<dbReference type="InterPro" id="IPR006037">
    <property type="entry name" value="RCK_C"/>
</dbReference>
<keyword evidence="8" id="KW-1185">Reference proteome</keyword>
<evidence type="ECO:0000256" key="3">
    <source>
        <dbReference type="ARBA" id="ARBA00022958"/>
    </source>
</evidence>
<dbReference type="PROSITE" id="PS51201">
    <property type="entry name" value="RCK_N"/>
    <property type="match status" value="1"/>
</dbReference>
<keyword evidence="4" id="KW-0520">NAD</keyword>
<dbReference type="Gene3D" id="3.30.70.1450">
    <property type="entry name" value="Regulator of K+ conductance, C-terminal domain"/>
    <property type="match status" value="1"/>
</dbReference>
<reference evidence="8" key="1">
    <citation type="journal article" date="2019" name="Int. J. Syst. Evol. Microbiol.">
        <title>The Global Catalogue of Microorganisms (GCM) 10K type strain sequencing project: providing services to taxonomists for standard genome sequencing and annotation.</title>
        <authorList>
            <consortium name="The Broad Institute Genomics Platform"/>
            <consortium name="The Broad Institute Genome Sequencing Center for Infectious Disease"/>
            <person name="Wu L."/>
            <person name="Ma J."/>
        </authorList>
    </citation>
    <scope>NUCLEOTIDE SEQUENCE [LARGE SCALE GENOMIC DNA]</scope>
    <source>
        <strain evidence="8">JCM 3399</strain>
    </source>
</reference>
<name>A0ABQ2USX9_9ACTN</name>
<evidence type="ECO:0000313" key="8">
    <source>
        <dbReference type="Proteomes" id="UP000654471"/>
    </source>
</evidence>
<protein>
    <recommendedName>
        <fullName evidence="1">Trk system potassium uptake protein TrkA</fullName>
    </recommendedName>
</protein>
<proteinExistence type="predicted"/>
<comment type="caution">
    <text evidence="7">The sequence shown here is derived from an EMBL/GenBank/DDBJ whole genome shotgun (WGS) entry which is preliminary data.</text>
</comment>
<evidence type="ECO:0000259" key="6">
    <source>
        <dbReference type="PROSITE" id="PS51202"/>
    </source>
</evidence>
<dbReference type="InterPro" id="IPR003148">
    <property type="entry name" value="RCK_N"/>
</dbReference>
<feature type="domain" description="RCK N-terminal" evidence="5">
    <location>
        <begin position="28"/>
        <end position="146"/>
    </location>
</feature>
<organism evidence="7 8">
    <name type="scientific">Streptomyces albospinus</name>
    <dbReference type="NCBI Taxonomy" id="285515"/>
    <lineage>
        <taxon>Bacteria</taxon>
        <taxon>Bacillati</taxon>
        <taxon>Actinomycetota</taxon>
        <taxon>Actinomycetes</taxon>
        <taxon>Kitasatosporales</taxon>
        <taxon>Streptomycetaceae</taxon>
        <taxon>Streptomyces</taxon>
    </lineage>
</organism>
<dbReference type="Pfam" id="PF02254">
    <property type="entry name" value="TrkA_N"/>
    <property type="match status" value="1"/>
</dbReference>
<evidence type="ECO:0000259" key="5">
    <source>
        <dbReference type="PROSITE" id="PS51201"/>
    </source>
</evidence>
<evidence type="ECO:0000313" key="7">
    <source>
        <dbReference type="EMBL" id="GGU47773.1"/>
    </source>
</evidence>
<keyword evidence="2" id="KW-0633">Potassium transport</keyword>
<keyword evidence="2" id="KW-0813">Transport</keyword>
<dbReference type="PANTHER" id="PTHR43833">
    <property type="entry name" value="POTASSIUM CHANNEL PROTEIN 2-RELATED-RELATED"/>
    <property type="match status" value="1"/>
</dbReference>
<gene>
    <name evidence="7" type="primary">trkA</name>
    <name evidence="7" type="ORF">GCM10010211_09800</name>
</gene>
<dbReference type="InterPro" id="IPR050721">
    <property type="entry name" value="Trk_Ktr_HKT_K-transport"/>
</dbReference>
<dbReference type="InterPro" id="IPR036721">
    <property type="entry name" value="RCK_C_sf"/>
</dbReference>
<dbReference type="PRINTS" id="PR00335">
    <property type="entry name" value="KUPTAKETRKA"/>
</dbReference>
<evidence type="ECO:0000256" key="1">
    <source>
        <dbReference type="ARBA" id="ARBA00017378"/>
    </source>
</evidence>
<dbReference type="Proteomes" id="UP000654471">
    <property type="component" value="Unassembled WGS sequence"/>
</dbReference>
<dbReference type="Gene3D" id="3.40.50.720">
    <property type="entry name" value="NAD(P)-binding Rossmann-like Domain"/>
    <property type="match status" value="1"/>
</dbReference>